<feature type="transmembrane region" description="Helical" evidence="7">
    <location>
        <begin position="317"/>
        <end position="337"/>
    </location>
</feature>
<feature type="transmembrane region" description="Helical" evidence="7">
    <location>
        <begin position="120"/>
        <end position="137"/>
    </location>
</feature>
<evidence type="ECO:0000256" key="1">
    <source>
        <dbReference type="ARBA" id="ARBA00004141"/>
    </source>
</evidence>
<dbReference type="Pfam" id="PF07690">
    <property type="entry name" value="MFS_1"/>
    <property type="match status" value="1"/>
</dbReference>
<feature type="region of interest" description="Disordered" evidence="6">
    <location>
        <begin position="1"/>
        <end position="22"/>
    </location>
</feature>
<dbReference type="PANTHER" id="PTHR43791:SF36">
    <property type="entry name" value="TRANSPORTER, PUTATIVE (AFU_ORTHOLOGUE AFUA_6G08340)-RELATED"/>
    <property type="match status" value="1"/>
</dbReference>
<reference evidence="8 9" key="1">
    <citation type="journal article" date="2023" name="Res Sq">
        <title>Genomic and morphological characterization of Knufia obscura isolated from the Mars 2020 spacecraft assembly facility.</title>
        <authorList>
            <person name="Chander A.M."/>
            <person name="Teixeira M.M."/>
            <person name="Singh N.K."/>
            <person name="Williams M.P."/>
            <person name="Parker C.W."/>
            <person name="Leo P."/>
            <person name="Stajich J.E."/>
            <person name="Torok T."/>
            <person name="Tighe S."/>
            <person name="Mason C.E."/>
            <person name="Venkateswaran K."/>
        </authorList>
    </citation>
    <scope>NUCLEOTIDE SEQUENCE [LARGE SCALE GENOMIC DNA]</scope>
    <source>
        <strain evidence="8 9">CCFEE 5817</strain>
    </source>
</reference>
<dbReference type="SUPFAM" id="SSF103473">
    <property type="entry name" value="MFS general substrate transporter"/>
    <property type="match status" value="1"/>
</dbReference>
<feature type="transmembrane region" description="Helical" evidence="7">
    <location>
        <begin position="286"/>
        <end position="305"/>
    </location>
</feature>
<dbReference type="Gene3D" id="1.20.1250.20">
    <property type="entry name" value="MFS general substrate transporter like domains"/>
    <property type="match status" value="1"/>
</dbReference>
<feature type="transmembrane region" description="Helical" evidence="7">
    <location>
        <begin position="349"/>
        <end position="372"/>
    </location>
</feature>
<comment type="subcellular location">
    <subcellularLocation>
        <location evidence="1">Membrane</location>
        <topology evidence="1">Multi-pass membrane protein</topology>
    </subcellularLocation>
</comment>
<keyword evidence="3 7" id="KW-0812">Transmembrane</keyword>
<evidence type="ECO:0000256" key="3">
    <source>
        <dbReference type="ARBA" id="ARBA00022692"/>
    </source>
</evidence>
<evidence type="ECO:0000256" key="4">
    <source>
        <dbReference type="ARBA" id="ARBA00022989"/>
    </source>
</evidence>
<sequence>MTYDLKNSMSKQSRNSGGEVDNDKTDVVVDQAVDIQLSQEQNRRLRKKVDLVVLPIMLVTATISFLDKNGMAYAAVLGMRDEANLVGQQYSWLSSIFYLGYLVMQFPISWMVTKVPIGKFMGIITICWGVCICLMAACKNFAGLAAIRFFLGVFEAAVMPVFMVLTALWYRREEQALRTAVWYNTLAGIFGGVLSYATGQIGGKLSPWKFNPLIISGYGFSRTKTTLMATPQAAVAFVAQLIASTIAYFVPTIRCLIWTLSCLPAVAGAVMVHVLDTEQNRTASLIGVYLMGFYNVAWVMMISLVSSNNAGLTKKAFASTSVAVIYAAGNIIGPQFFLGSQAPKYPLGIFAMMVSFAIEAVCGIVYGGLCYYENKRRDRMYGKYDPHAVNSETLAVDDEDQTDGQNKNFRYAY</sequence>
<feature type="transmembrane region" description="Helical" evidence="7">
    <location>
        <begin position="181"/>
        <end position="199"/>
    </location>
</feature>
<organism evidence="8 9">
    <name type="scientific">Knufia obscura</name>
    <dbReference type="NCBI Taxonomy" id="1635080"/>
    <lineage>
        <taxon>Eukaryota</taxon>
        <taxon>Fungi</taxon>
        <taxon>Dikarya</taxon>
        <taxon>Ascomycota</taxon>
        <taxon>Pezizomycotina</taxon>
        <taxon>Eurotiomycetes</taxon>
        <taxon>Chaetothyriomycetidae</taxon>
        <taxon>Chaetothyriales</taxon>
        <taxon>Trichomeriaceae</taxon>
        <taxon>Knufia</taxon>
    </lineage>
</organism>
<evidence type="ECO:0000313" key="9">
    <source>
        <dbReference type="Proteomes" id="UP001334248"/>
    </source>
</evidence>
<evidence type="ECO:0000256" key="2">
    <source>
        <dbReference type="ARBA" id="ARBA00022448"/>
    </source>
</evidence>
<feature type="transmembrane region" description="Helical" evidence="7">
    <location>
        <begin position="256"/>
        <end position="274"/>
    </location>
</feature>
<feature type="transmembrane region" description="Helical" evidence="7">
    <location>
        <begin position="49"/>
        <end position="66"/>
    </location>
</feature>
<keyword evidence="4 7" id="KW-1133">Transmembrane helix</keyword>
<dbReference type="InterPro" id="IPR036259">
    <property type="entry name" value="MFS_trans_sf"/>
</dbReference>
<comment type="caution">
    <text evidence="8">The sequence shown here is derived from an EMBL/GenBank/DDBJ whole genome shotgun (WGS) entry which is preliminary data.</text>
</comment>
<dbReference type="GeneID" id="90003751"/>
<protein>
    <recommendedName>
        <fullName evidence="10">Major facilitator superfamily transporter</fullName>
    </recommendedName>
</protein>
<accession>A0ABR0R9R4</accession>
<keyword evidence="5 7" id="KW-0472">Membrane</keyword>
<feature type="transmembrane region" description="Helical" evidence="7">
    <location>
        <begin position="149"/>
        <end position="169"/>
    </location>
</feature>
<gene>
    <name evidence="8" type="ORF">PMZ80_010302</name>
</gene>
<feature type="transmembrane region" description="Helical" evidence="7">
    <location>
        <begin position="90"/>
        <end position="108"/>
    </location>
</feature>
<dbReference type="EMBL" id="JAVHJV010000017">
    <property type="protein sequence ID" value="KAK5937296.1"/>
    <property type="molecule type" value="Genomic_DNA"/>
</dbReference>
<evidence type="ECO:0000256" key="7">
    <source>
        <dbReference type="SAM" id="Phobius"/>
    </source>
</evidence>
<feature type="compositionally biased region" description="Polar residues" evidence="6">
    <location>
        <begin position="1"/>
        <end position="16"/>
    </location>
</feature>
<dbReference type="PANTHER" id="PTHR43791">
    <property type="entry name" value="PERMEASE-RELATED"/>
    <property type="match status" value="1"/>
</dbReference>
<feature type="transmembrane region" description="Helical" evidence="7">
    <location>
        <begin position="229"/>
        <end position="249"/>
    </location>
</feature>
<dbReference type="RefSeq" id="XP_064725386.1">
    <property type="nucleotide sequence ID" value="XM_064878692.1"/>
</dbReference>
<dbReference type="Proteomes" id="UP001334248">
    <property type="component" value="Unassembled WGS sequence"/>
</dbReference>
<keyword evidence="9" id="KW-1185">Reference proteome</keyword>
<evidence type="ECO:0008006" key="10">
    <source>
        <dbReference type="Google" id="ProtNLM"/>
    </source>
</evidence>
<dbReference type="InterPro" id="IPR011701">
    <property type="entry name" value="MFS"/>
</dbReference>
<name>A0ABR0R9R4_9EURO</name>
<proteinExistence type="predicted"/>
<keyword evidence="2" id="KW-0813">Transport</keyword>
<evidence type="ECO:0000256" key="6">
    <source>
        <dbReference type="SAM" id="MobiDB-lite"/>
    </source>
</evidence>
<evidence type="ECO:0000256" key="5">
    <source>
        <dbReference type="ARBA" id="ARBA00023136"/>
    </source>
</evidence>
<evidence type="ECO:0000313" key="8">
    <source>
        <dbReference type="EMBL" id="KAK5937296.1"/>
    </source>
</evidence>